<feature type="transmembrane region" description="Helical" evidence="1">
    <location>
        <begin position="95"/>
        <end position="116"/>
    </location>
</feature>
<proteinExistence type="predicted"/>
<gene>
    <name evidence="2" type="ORF">H8S02_11035</name>
</gene>
<organism evidence="2 3">
    <name type="scientific">Agathobaculum hominis</name>
    <dbReference type="NCBI Taxonomy" id="2763014"/>
    <lineage>
        <taxon>Bacteria</taxon>
        <taxon>Bacillati</taxon>
        <taxon>Bacillota</taxon>
        <taxon>Clostridia</taxon>
        <taxon>Eubacteriales</taxon>
        <taxon>Butyricicoccaceae</taxon>
        <taxon>Agathobaculum</taxon>
    </lineage>
</organism>
<dbReference type="RefSeq" id="WP_186970567.1">
    <property type="nucleotide sequence ID" value="NZ_JACOPK010000011.1"/>
</dbReference>
<dbReference type="Proteomes" id="UP000641741">
    <property type="component" value="Unassembled WGS sequence"/>
</dbReference>
<reference evidence="2 3" key="1">
    <citation type="submission" date="2020-08" db="EMBL/GenBank/DDBJ databases">
        <title>Genome public.</title>
        <authorList>
            <person name="Liu C."/>
            <person name="Sun Q."/>
        </authorList>
    </citation>
    <scope>NUCLEOTIDE SEQUENCE [LARGE SCALE GENOMIC DNA]</scope>
    <source>
        <strain evidence="2 3">M2</strain>
    </source>
</reference>
<feature type="transmembrane region" description="Helical" evidence="1">
    <location>
        <begin position="12"/>
        <end position="33"/>
    </location>
</feature>
<keyword evidence="1" id="KW-0812">Transmembrane</keyword>
<evidence type="ECO:0000313" key="3">
    <source>
        <dbReference type="Proteomes" id="UP000641741"/>
    </source>
</evidence>
<sequence length="124" mass="14110">MTKKRLLRFSPYLTFLFCYGLVTIVGLIPGLLYGNEMGYWLLGFWFILPWSALLCTFFAAFLRLPLYPLLPVIAGSWALWIPWVTFGPQVFPQSLGYGLIPAIIGLIAGIAAPQAVRWYRQKHN</sequence>
<dbReference type="EMBL" id="JACOPK010000011">
    <property type="protein sequence ID" value="MBC5696470.1"/>
    <property type="molecule type" value="Genomic_DNA"/>
</dbReference>
<keyword evidence="3" id="KW-1185">Reference proteome</keyword>
<keyword evidence="1" id="KW-0472">Membrane</keyword>
<feature type="transmembrane region" description="Helical" evidence="1">
    <location>
        <begin position="39"/>
        <end position="59"/>
    </location>
</feature>
<name>A0ABR7GQ96_9FIRM</name>
<comment type="caution">
    <text evidence="2">The sequence shown here is derived from an EMBL/GenBank/DDBJ whole genome shotgun (WGS) entry which is preliminary data.</text>
</comment>
<accession>A0ABR7GQ96</accession>
<protein>
    <submittedName>
        <fullName evidence="2">Uncharacterized protein</fullName>
    </submittedName>
</protein>
<feature type="transmembrane region" description="Helical" evidence="1">
    <location>
        <begin position="66"/>
        <end position="83"/>
    </location>
</feature>
<evidence type="ECO:0000256" key="1">
    <source>
        <dbReference type="SAM" id="Phobius"/>
    </source>
</evidence>
<evidence type="ECO:0000313" key="2">
    <source>
        <dbReference type="EMBL" id="MBC5696470.1"/>
    </source>
</evidence>
<keyword evidence="1" id="KW-1133">Transmembrane helix</keyword>